<organism evidence="2 3">
    <name type="scientific">Acacia crassicarpa</name>
    <name type="common">northern wattle</name>
    <dbReference type="NCBI Taxonomy" id="499986"/>
    <lineage>
        <taxon>Eukaryota</taxon>
        <taxon>Viridiplantae</taxon>
        <taxon>Streptophyta</taxon>
        <taxon>Embryophyta</taxon>
        <taxon>Tracheophyta</taxon>
        <taxon>Spermatophyta</taxon>
        <taxon>Magnoliopsida</taxon>
        <taxon>eudicotyledons</taxon>
        <taxon>Gunneridae</taxon>
        <taxon>Pentapetalae</taxon>
        <taxon>rosids</taxon>
        <taxon>fabids</taxon>
        <taxon>Fabales</taxon>
        <taxon>Fabaceae</taxon>
        <taxon>Caesalpinioideae</taxon>
        <taxon>mimosoid clade</taxon>
        <taxon>Acacieae</taxon>
        <taxon>Acacia</taxon>
    </lineage>
</organism>
<comment type="caution">
    <text evidence="2">The sequence shown here is derived from an EMBL/GenBank/DDBJ whole genome shotgun (WGS) entry which is preliminary data.</text>
</comment>
<evidence type="ECO:0000313" key="2">
    <source>
        <dbReference type="EMBL" id="KAK4255944.1"/>
    </source>
</evidence>
<dbReference type="Pfam" id="PF13855">
    <property type="entry name" value="LRR_8"/>
    <property type="match status" value="1"/>
</dbReference>
<protein>
    <submittedName>
        <fullName evidence="2">Uncharacterized protein</fullName>
    </submittedName>
</protein>
<comment type="subcellular location">
    <subcellularLocation>
        <location evidence="1">Membrane</location>
        <topology evidence="1">Single-pass type I membrane protein</topology>
    </subcellularLocation>
</comment>
<dbReference type="Gene3D" id="3.80.10.10">
    <property type="entry name" value="Ribonuclease Inhibitor"/>
    <property type="match status" value="1"/>
</dbReference>
<dbReference type="PANTHER" id="PTHR48006:SF81">
    <property type="entry name" value="PROTEIN KINASE DOMAIN-CONTAINING PROTEIN"/>
    <property type="match status" value="1"/>
</dbReference>
<sequence length="164" mass="18346">MVFPFDRMVHGSGLSGPISGISFPEKLLDLRISVLNGPDSAFPALNNLTKLKTLILRSCNINGIIPPYLWRMGNLKTLDLSFSKLHGKIPDSFVHLSQLQYIYLTGNLLSGPVPVLDKPQNFDVSYDNFNSTNTGEEKCVYPKLSRIFAFVVILCNFREDLLLV</sequence>
<dbReference type="InterPro" id="IPR051824">
    <property type="entry name" value="LRR_Rcpt-Like_S/T_Kinase"/>
</dbReference>
<gene>
    <name evidence="2" type="ORF">QN277_008869</name>
</gene>
<dbReference type="SUPFAM" id="SSF52058">
    <property type="entry name" value="L domain-like"/>
    <property type="match status" value="1"/>
</dbReference>
<dbReference type="Proteomes" id="UP001293593">
    <property type="component" value="Unassembled WGS sequence"/>
</dbReference>
<dbReference type="PANTHER" id="PTHR48006">
    <property type="entry name" value="LEUCINE-RICH REPEAT-CONTAINING PROTEIN DDB_G0281931-RELATED"/>
    <property type="match status" value="1"/>
</dbReference>
<dbReference type="InterPro" id="IPR001611">
    <property type="entry name" value="Leu-rich_rpt"/>
</dbReference>
<accession>A0AAE1IU59</accession>
<dbReference type="GO" id="GO:0016020">
    <property type="term" value="C:membrane"/>
    <property type="evidence" value="ECO:0007669"/>
    <property type="project" value="UniProtKB-SubCell"/>
</dbReference>
<evidence type="ECO:0000256" key="1">
    <source>
        <dbReference type="ARBA" id="ARBA00004479"/>
    </source>
</evidence>
<keyword evidence="3" id="KW-1185">Reference proteome</keyword>
<dbReference type="EMBL" id="JAWXYG010000013">
    <property type="protein sequence ID" value="KAK4255944.1"/>
    <property type="molecule type" value="Genomic_DNA"/>
</dbReference>
<dbReference type="AlphaFoldDB" id="A0AAE1IU59"/>
<dbReference type="InterPro" id="IPR032675">
    <property type="entry name" value="LRR_dom_sf"/>
</dbReference>
<name>A0AAE1IU59_9FABA</name>
<evidence type="ECO:0000313" key="3">
    <source>
        <dbReference type="Proteomes" id="UP001293593"/>
    </source>
</evidence>
<reference evidence="2" key="1">
    <citation type="submission" date="2023-10" db="EMBL/GenBank/DDBJ databases">
        <title>Chromosome-level genome of the transformable northern wattle, Acacia crassicarpa.</title>
        <authorList>
            <person name="Massaro I."/>
            <person name="Sinha N.R."/>
            <person name="Poethig S."/>
            <person name="Leichty A.R."/>
        </authorList>
    </citation>
    <scope>NUCLEOTIDE SEQUENCE</scope>
    <source>
        <strain evidence="2">Acra3RX</strain>
        <tissue evidence="2">Leaf</tissue>
    </source>
</reference>
<proteinExistence type="predicted"/>